<name>A0A1W6B520_9GAMM</name>
<dbReference type="Pfam" id="PF07148">
    <property type="entry name" value="MalM"/>
    <property type="match status" value="1"/>
</dbReference>
<proteinExistence type="predicted"/>
<dbReference type="NCBIfam" id="NF007855">
    <property type="entry name" value="PRK10564.1"/>
    <property type="match status" value="1"/>
</dbReference>
<dbReference type="GO" id="GO:0042597">
    <property type="term" value="C:periplasmic space"/>
    <property type="evidence" value="ECO:0007669"/>
    <property type="project" value="InterPro"/>
</dbReference>
<evidence type="ECO:0000313" key="4">
    <source>
        <dbReference type="Proteomes" id="UP000192900"/>
    </source>
</evidence>
<dbReference type="STRING" id="1891675.B1H58_09200"/>
<gene>
    <name evidence="3" type="ORF">B1H58_09200</name>
</gene>
<dbReference type="GO" id="GO:0008643">
    <property type="term" value="P:carbohydrate transport"/>
    <property type="evidence" value="ECO:0007669"/>
    <property type="project" value="InterPro"/>
</dbReference>
<evidence type="ECO:0000256" key="1">
    <source>
        <dbReference type="SAM" id="MobiDB-lite"/>
    </source>
</evidence>
<dbReference type="InterPro" id="IPR010794">
    <property type="entry name" value="MalM"/>
</dbReference>
<evidence type="ECO:0000313" key="3">
    <source>
        <dbReference type="EMBL" id="ARJ42174.1"/>
    </source>
</evidence>
<dbReference type="RefSeq" id="WP_085069624.1">
    <property type="nucleotide sequence ID" value="NZ_CP019706.1"/>
</dbReference>
<feature type="chain" id="PRO_5012958481" evidence="2">
    <location>
        <begin position="24"/>
        <end position="317"/>
    </location>
</feature>
<organism evidence="3 4">
    <name type="scientific">Pantoea alhagi</name>
    <dbReference type="NCBI Taxonomy" id="1891675"/>
    <lineage>
        <taxon>Bacteria</taxon>
        <taxon>Pseudomonadati</taxon>
        <taxon>Pseudomonadota</taxon>
        <taxon>Gammaproteobacteria</taxon>
        <taxon>Enterobacterales</taxon>
        <taxon>Erwiniaceae</taxon>
        <taxon>Pantoea</taxon>
    </lineage>
</organism>
<feature type="region of interest" description="Disordered" evidence="1">
    <location>
        <begin position="234"/>
        <end position="262"/>
    </location>
</feature>
<reference evidence="3 4" key="1">
    <citation type="submission" date="2017-02" db="EMBL/GenBank/DDBJ databases">
        <title>Complete genome sequence of the drought resistance-promoting endophyte Pantoea alhagi LTYR-11Z.</title>
        <authorList>
            <person name="Zhang L."/>
        </authorList>
    </citation>
    <scope>NUCLEOTIDE SEQUENCE [LARGE SCALE GENOMIC DNA]</scope>
    <source>
        <strain evidence="3 4">LTYR-11Z</strain>
    </source>
</reference>
<keyword evidence="2" id="KW-0732">Signal</keyword>
<feature type="signal peptide" evidence="2">
    <location>
        <begin position="1"/>
        <end position="23"/>
    </location>
</feature>
<accession>A0A1W6B520</accession>
<feature type="compositionally biased region" description="Polar residues" evidence="1">
    <location>
        <begin position="234"/>
        <end position="247"/>
    </location>
</feature>
<dbReference type="OrthoDB" id="5944162at2"/>
<protein>
    <submittedName>
        <fullName evidence="3">Maltose regulon protein MalM</fullName>
    </submittedName>
</protein>
<keyword evidence="4" id="KW-1185">Reference proteome</keyword>
<dbReference type="Proteomes" id="UP000192900">
    <property type="component" value="Chromosome"/>
</dbReference>
<dbReference type="KEGG" id="palh:B1H58_09200"/>
<sequence>MKKHLLALCLFPALSFTVLPVVAASTSLNPQNVATAPSIAPEKLQRLSWLPLAPPVSQDIALNTASASLNEGDISGPVAAVALPADQGSLEVTLASIMKDQRVYAPNVLVLDSQLQPAAFFPSSYFTYQKPGIVATNRLEGTMKLTPVLGQKQIYLLIYTTTRDLAQTSTMINPAKLYAEGASNAIPDVPDPVVRHVNTGTLSLKVKSEQNSGNIMIGKLFGSGESKPVVVGSANASTGSAQPTISTPAPMAAPAPAAPAAKSEPMLNDTEKYFNDGIRKAAKAGDIDKALKLMNEAERLGSTSARATFISSVKGKG</sequence>
<dbReference type="AlphaFoldDB" id="A0A1W6B520"/>
<evidence type="ECO:0000256" key="2">
    <source>
        <dbReference type="SAM" id="SignalP"/>
    </source>
</evidence>
<dbReference type="EMBL" id="CP019706">
    <property type="protein sequence ID" value="ARJ42174.1"/>
    <property type="molecule type" value="Genomic_DNA"/>
</dbReference>